<dbReference type="GO" id="GO:0003677">
    <property type="term" value="F:DNA binding"/>
    <property type="evidence" value="ECO:0007669"/>
    <property type="project" value="UniProtKB-UniRule"/>
</dbReference>
<organism evidence="9">
    <name type="scientific">Echinostoma caproni</name>
    <dbReference type="NCBI Taxonomy" id="27848"/>
    <lineage>
        <taxon>Eukaryota</taxon>
        <taxon>Metazoa</taxon>
        <taxon>Spiralia</taxon>
        <taxon>Lophotrochozoa</taxon>
        <taxon>Platyhelminthes</taxon>
        <taxon>Trematoda</taxon>
        <taxon>Digenea</taxon>
        <taxon>Plagiorchiida</taxon>
        <taxon>Echinostomata</taxon>
        <taxon>Echinostomatoidea</taxon>
        <taxon>Echinostomatidae</taxon>
        <taxon>Echinostoma</taxon>
    </lineage>
</organism>
<feature type="DNA-binding region" description="Homeobox" evidence="4">
    <location>
        <begin position="917"/>
        <end position="953"/>
    </location>
</feature>
<feature type="compositionally biased region" description="Gly residues" evidence="5">
    <location>
        <begin position="822"/>
        <end position="833"/>
    </location>
</feature>
<evidence type="ECO:0000313" key="9">
    <source>
        <dbReference type="WBParaSite" id="ECPE_0000298601-mRNA-1"/>
    </source>
</evidence>
<feature type="compositionally biased region" description="Gly residues" evidence="5">
    <location>
        <begin position="798"/>
        <end position="807"/>
    </location>
</feature>
<feature type="compositionally biased region" description="Polar residues" evidence="5">
    <location>
        <begin position="319"/>
        <end position="328"/>
    </location>
</feature>
<evidence type="ECO:0000256" key="3">
    <source>
        <dbReference type="ARBA" id="ARBA00023242"/>
    </source>
</evidence>
<accession>A0A183A7P8</accession>
<evidence type="ECO:0000256" key="2">
    <source>
        <dbReference type="ARBA" id="ARBA00023155"/>
    </source>
</evidence>
<feature type="compositionally biased region" description="Polar residues" evidence="5">
    <location>
        <begin position="752"/>
        <end position="765"/>
    </location>
</feature>
<reference evidence="7 8" key="2">
    <citation type="submission" date="2018-11" db="EMBL/GenBank/DDBJ databases">
        <authorList>
            <consortium name="Pathogen Informatics"/>
        </authorList>
    </citation>
    <scope>NUCLEOTIDE SEQUENCE [LARGE SCALE GENOMIC DNA]</scope>
    <source>
        <strain evidence="7 8">Egypt</strain>
    </source>
</reference>
<dbReference type="PROSITE" id="PS50071">
    <property type="entry name" value="HOMEOBOX_2"/>
    <property type="match status" value="1"/>
</dbReference>
<feature type="region of interest" description="Disordered" evidence="5">
    <location>
        <begin position="671"/>
        <end position="880"/>
    </location>
</feature>
<dbReference type="WBParaSite" id="ECPE_0000298601-mRNA-1">
    <property type="protein sequence ID" value="ECPE_0000298601-mRNA-1"/>
    <property type="gene ID" value="ECPE_0000298601"/>
</dbReference>
<dbReference type="OrthoDB" id="10056939at2759"/>
<proteinExistence type="predicted"/>
<name>A0A183A7P8_9TREM</name>
<feature type="compositionally biased region" description="Pro residues" evidence="5">
    <location>
        <begin position="999"/>
        <end position="1010"/>
    </location>
</feature>
<evidence type="ECO:0000256" key="4">
    <source>
        <dbReference type="PROSITE-ProRule" id="PRU00108"/>
    </source>
</evidence>
<feature type="compositionally biased region" description="Acidic residues" evidence="5">
    <location>
        <begin position="688"/>
        <end position="710"/>
    </location>
</feature>
<dbReference type="SMART" id="SM00389">
    <property type="entry name" value="HOX"/>
    <property type="match status" value="1"/>
</dbReference>
<sequence>MAPVLSTSKTTRDLMPVGRKNSLPMSNIGPGISFTKRSEDNRLSRAPRDLSPNILFQTRRRKRHASCEATIHSSSAHKRFLEDTDKTSPPILTSRDMATGLGKELPTFASNFHAPPQLSAASSMPGFPTGCGFDASESNMHSFPVGALSTAVSFGMHPDPNSLRQNPSDLPFNAAYMNPLFLSALMSSGCWPFTSFVPGGPTCSGPGPGGSGGGTGVNDCGISNGGIGSGSGINGLDSTSTMNGCTLDSTTFGTNPQRPLSRTTFPSILSPASTAVSSCTQGTLQGKCTKNPSTNMTSPVGTVESSLICSTNKSANNTTLTQGRGSFHQSNTSPSNQTSSTSLSVSSSSPSSVTTVSASTTAATTAPASLISNSAFAQGLMPKSLFGYSPFVPTQQTPSPKCNPLLSQQLSFPVQLNLLGSAGTLSDPNQSALANAISAWCTQQAETAAGLLPYPSIAPNQFLPMLNQSLIENNTELTTTTTTSNTNTVPSMGNTVSGISMNTNSSIMTTLLNSTASADHSGTKQTGTLIPEAAFSLARLNEFAQLNLPSSFPVDPTASDMNPLSTGTGGSNVGSGSASTVANATGGGNTTSGTGEGGGVPVGSQRSPSQNNRLNTISQSNYFSLPTSMGMDHAGTVVGSVPGTHPSSSLAAMMAAAAAAMAGMCGTNRPELNMQNNATGVSHRPGNDEDGLAEDERSDEEGDEEDGEVDEFVKEMLLHSERQNPNESEEMLDSKCIRPGSARPASRASGELNASRTSRVHSNNGQGTGSPDKEAHSEQNSPSYTETNRPHGRHSGDRGSGAGGNGGSAHTSSPNATDSRRGGLGFMSGSGGGKDAHDSMTLATGGGSTRASSFGESSPMDADNKCGGTPSSANAGSGVGPGGLFSIRRAVGLSRTNLPFPARKRLFGWLVDHLREPYPSEEEKMMLAMETGLSRTTVNNWFINARRRYVKPLMQGRLVLQSGVFKTVSSESCTPMSPPSPTNTSGFNATHASSTTSPFPTPKVNHPPSPLTENAINMVRDRPGSRRAPTSQFSSPFSTAVFTSPSTPTPPLVCDSNSIPSGTTSGSAFHSNLFQSAPPGVSAPKSSSTDALSAMAVAAAAAAAFARAGITTTGPDSRTFSTTFSNVLASNPALAQLAHHSESGATVDTHPLDTLGALSSKTILCTKPEKILGD</sequence>
<feature type="compositionally biased region" description="Polar residues" evidence="5">
    <location>
        <begin position="986"/>
        <end position="998"/>
    </location>
</feature>
<feature type="region of interest" description="Disordered" evidence="5">
    <location>
        <begin position="969"/>
        <end position="1049"/>
    </location>
</feature>
<evidence type="ECO:0000256" key="5">
    <source>
        <dbReference type="SAM" id="MobiDB-lite"/>
    </source>
</evidence>
<feature type="compositionally biased region" description="Polar residues" evidence="5">
    <location>
        <begin position="1028"/>
        <end position="1046"/>
    </location>
</feature>
<dbReference type="Gene3D" id="1.10.10.60">
    <property type="entry name" value="Homeodomain-like"/>
    <property type="match status" value="1"/>
</dbReference>
<dbReference type="AlphaFoldDB" id="A0A183A7P8"/>
<dbReference type="InterPro" id="IPR009057">
    <property type="entry name" value="Homeodomain-like_sf"/>
</dbReference>
<feature type="domain" description="Homeobox" evidence="6">
    <location>
        <begin position="915"/>
        <end position="952"/>
    </location>
</feature>
<keyword evidence="3 4" id="KW-0539">Nucleus</keyword>
<dbReference type="GO" id="GO:0006355">
    <property type="term" value="P:regulation of DNA-templated transcription"/>
    <property type="evidence" value="ECO:0007669"/>
    <property type="project" value="InterPro"/>
</dbReference>
<feature type="compositionally biased region" description="Gly residues" evidence="5">
    <location>
        <begin position="585"/>
        <end position="601"/>
    </location>
</feature>
<evidence type="ECO:0000259" key="6">
    <source>
        <dbReference type="PROSITE" id="PS50071"/>
    </source>
</evidence>
<dbReference type="GO" id="GO:0005634">
    <property type="term" value="C:nucleus"/>
    <property type="evidence" value="ECO:0007669"/>
    <property type="project" value="UniProtKB-SubCell"/>
</dbReference>
<keyword evidence="2 4" id="KW-0371">Homeobox</keyword>
<evidence type="ECO:0000313" key="8">
    <source>
        <dbReference type="Proteomes" id="UP000272942"/>
    </source>
</evidence>
<dbReference type="EMBL" id="UZAN01040003">
    <property type="protein sequence ID" value="VDP68074.1"/>
    <property type="molecule type" value="Genomic_DNA"/>
</dbReference>
<feature type="compositionally biased region" description="Basic and acidic residues" evidence="5">
    <location>
        <begin position="36"/>
        <end position="46"/>
    </location>
</feature>
<feature type="region of interest" description="Disordered" evidence="5">
    <location>
        <begin position="1"/>
        <end position="46"/>
    </location>
</feature>
<dbReference type="PANTHER" id="PTHR11850">
    <property type="entry name" value="HOMEOBOX PROTEIN TRANSCRIPTION FACTORS"/>
    <property type="match status" value="1"/>
</dbReference>
<dbReference type="InterPro" id="IPR001356">
    <property type="entry name" value="HD"/>
</dbReference>
<dbReference type="SUPFAM" id="SSF46689">
    <property type="entry name" value="Homeodomain-like"/>
    <property type="match status" value="1"/>
</dbReference>
<feature type="compositionally biased region" description="Polar residues" evidence="5">
    <location>
        <begin position="778"/>
        <end position="787"/>
    </location>
</feature>
<protein>
    <submittedName>
        <fullName evidence="9">Homeobox domain-containing protein</fullName>
    </submittedName>
</protein>
<keyword evidence="8" id="KW-1185">Reference proteome</keyword>
<dbReference type="InterPro" id="IPR008422">
    <property type="entry name" value="KN_HD"/>
</dbReference>
<feature type="compositionally biased region" description="Low complexity" evidence="5">
    <location>
        <begin position="329"/>
        <end position="351"/>
    </location>
</feature>
<dbReference type="CDD" id="cd00086">
    <property type="entry name" value="homeodomain"/>
    <property type="match status" value="1"/>
</dbReference>
<feature type="compositionally biased region" description="Basic and acidic residues" evidence="5">
    <location>
        <begin position="711"/>
        <end position="724"/>
    </location>
</feature>
<dbReference type="Proteomes" id="UP000272942">
    <property type="component" value="Unassembled WGS sequence"/>
</dbReference>
<feature type="region of interest" description="Disordered" evidence="5">
    <location>
        <begin position="557"/>
        <end position="614"/>
    </location>
</feature>
<dbReference type="InterPro" id="IPR050224">
    <property type="entry name" value="TALE_homeobox"/>
</dbReference>
<gene>
    <name evidence="7" type="ORF">ECPE_LOCUS2983</name>
</gene>
<evidence type="ECO:0000313" key="7">
    <source>
        <dbReference type="EMBL" id="VDP68074.1"/>
    </source>
</evidence>
<dbReference type="Pfam" id="PF05920">
    <property type="entry name" value="Homeobox_KN"/>
    <property type="match status" value="1"/>
</dbReference>
<keyword evidence="1 4" id="KW-0238">DNA-binding</keyword>
<feature type="compositionally biased region" description="Polar residues" evidence="5">
    <location>
        <begin position="605"/>
        <end position="614"/>
    </location>
</feature>
<feature type="region of interest" description="Disordered" evidence="5">
    <location>
        <begin position="319"/>
        <end position="351"/>
    </location>
</feature>
<evidence type="ECO:0000256" key="1">
    <source>
        <dbReference type="ARBA" id="ARBA00023125"/>
    </source>
</evidence>
<comment type="subcellular location">
    <subcellularLocation>
        <location evidence="4">Nucleus</location>
    </subcellularLocation>
</comment>
<reference evidence="9" key="1">
    <citation type="submission" date="2016-06" db="UniProtKB">
        <authorList>
            <consortium name="WormBaseParasite"/>
        </authorList>
    </citation>
    <scope>IDENTIFICATION</scope>
</reference>
<feature type="compositionally biased region" description="Low complexity" evidence="5">
    <location>
        <begin position="574"/>
        <end position="584"/>
    </location>
</feature>